<dbReference type="SUPFAM" id="SSF50998">
    <property type="entry name" value="Quinoprotein alcohol dehydrogenase-like"/>
    <property type="match status" value="1"/>
</dbReference>
<gene>
    <name evidence="1" type="ORF">RM520_12270</name>
</gene>
<accession>A0ABU3BJX0</accession>
<dbReference type="InterPro" id="IPR010262">
    <property type="entry name" value="Arylsulfotransferase_bact"/>
</dbReference>
<dbReference type="PROSITE" id="PS51257">
    <property type="entry name" value="PROKAR_LIPOPROTEIN"/>
    <property type="match status" value="1"/>
</dbReference>
<protein>
    <submittedName>
        <fullName evidence="1">Aryl-sulfate sulfotransferase</fullName>
    </submittedName>
</protein>
<dbReference type="InterPro" id="IPR011047">
    <property type="entry name" value="Quinoprotein_ADH-like_sf"/>
</dbReference>
<evidence type="ECO:0000313" key="1">
    <source>
        <dbReference type="EMBL" id="MDT0622405.1"/>
    </source>
</evidence>
<organism evidence="1 2">
    <name type="scientific">Croceitalea vernalis</name>
    <dbReference type="NCBI Taxonomy" id="3075599"/>
    <lineage>
        <taxon>Bacteria</taxon>
        <taxon>Pseudomonadati</taxon>
        <taxon>Bacteroidota</taxon>
        <taxon>Flavobacteriia</taxon>
        <taxon>Flavobacteriales</taxon>
        <taxon>Flavobacteriaceae</taxon>
        <taxon>Croceitalea</taxon>
    </lineage>
</organism>
<proteinExistence type="predicted"/>
<comment type="caution">
    <text evidence="1">The sequence shown here is derived from an EMBL/GenBank/DDBJ whole genome shotgun (WGS) entry which is preliminary data.</text>
</comment>
<dbReference type="PANTHER" id="PTHR35340:SF5">
    <property type="entry name" value="ASST-DOMAIN-CONTAINING PROTEIN"/>
    <property type="match status" value="1"/>
</dbReference>
<dbReference type="Proteomes" id="UP001250662">
    <property type="component" value="Unassembled WGS sequence"/>
</dbReference>
<keyword evidence="2" id="KW-1185">Reference proteome</keyword>
<dbReference type="Pfam" id="PF05935">
    <property type="entry name" value="Arylsulfotrans"/>
    <property type="match status" value="1"/>
</dbReference>
<name>A0ABU3BJX0_9FLAO</name>
<dbReference type="PANTHER" id="PTHR35340">
    <property type="entry name" value="PQQ ENZYME REPEAT PROTEIN-RELATED"/>
    <property type="match status" value="1"/>
</dbReference>
<reference evidence="1 2" key="1">
    <citation type="submission" date="2023-09" db="EMBL/GenBank/DDBJ databases">
        <authorList>
            <person name="Rey-Velasco X."/>
        </authorList>
    </citation>
    <scope>NUCLEOTIDE SEQUENCE [LARGE SCALE GENOMIC DNA]</scope>
    <source>
        <strain evidence="1 2">P007</strain>
    </source>
</reference>
<sequence>MNLYNLKFRYSLIAFFSIILISCTSDYVDEPESEVLQMEDDDIPPITTIEFPDKEGLEVLAGEKVFDGFILVNDAAANRVYLMDKATTLIHEWNLNGKRLGNDAFLLDDGRLLAMLESETPLLTLGGFGGLISLIRKNGEVEWSYEYSNENHIAHHDAKMLPNGNILFLSWEKKSAEEANEIAFSPGTQIIYDAVLEINPTTNEIVWEWHMWDHLIQDLDDTKLNFGDVSLNPQLIDINYQEVTNPDGDVSHANGIDYDAENDLIYVSANFYSEIWVIDHSTTSEEAKSNSGGTFNKGGDLVYRFGNPSAYKNDVGLRLFDRNHHPNLLSGDKKGNILVYANGFEAEQSTAYELKTPETFELIPNSNNEPEIIWSFTDLELYSGRVSGVDILPNGNRLITEGDFGFWEVTEAGEIIWRYTEAGFFWRGYHFSKDSEAINRLQLEF</sequence>
<dbReference type="EMBL" id="JAVRHU010000003">
    <property type="protein sequence ID" value="MDT0622405.1"/>
    <property type="molecule type" value="Genomic_DNA"/>
</dbReference>
<dbReference type="InterPro" id="IPR053143">
    <property type="entry name" value="Arylsulfate_ST"/>
</dbReference>
<evidence type="ECO:0000313" key="2">
    <source>
        <dbReference type="Proteomes" id="UP001250662"/>
    </source>
</evidence>
<dbReference type="RefSeq" id="WP_311388196.1">
    <property type="nucleotide sequence ID" value="NZ_JAVRHU010000003.1"/>
</dbReference>